<dbReference type="HOGENOM" id="CLU_104160_1_0_10"/>
<dbReference type="GO" id="GO:0004852">
    <property type="term" value="F:uroporphyrinogen-III synthase activity"/>
    <property type="evidence" value="ECO:0007669"/>
    <property type="project" value="InterPro"/>
</dbReference>
<dbReference type="RefSeq" id="WP_014790999.1">
    <property type="nucleotide sequence ID" value="NC_018016.1"/>
</dbReference>
<dbReference type="Gene3D" id="3.40.50.10090">
    <property type="match status" value="2"/>
</dbReference>
<accession>I4A0F0</accession>
<dbReference type="STRING" id="867902.Ornrh_1252"/>
<proteinExistence type="predicted"/>
<evidence type="ECO:0000313" key="2">
    <source>
        <dbReference type="EMBL" id="AFL97434.1"/>
    </source>
</evidence>
<feature type="domain" description="Tetrapyrrole biosynthesis uroporphyrinogen III synthase" evidence="1">
    <location>
        <begin position="52"/>
        <end position="209"/>
    </location>
</feature>
<dbReference type="EMBL" id="CP003283">
    <property type="protein sequence ID" value="AFL97434.1"/>
    <property type="molecule type" value="Genomic_DNA"/>
</dbReference>
<evidence type="ECO:0000313" key="3">
    <source>
        <dbReference type="Proteomes" id="UP000006051"/>
    </source>
</evidence>
<dbReference type="Proteomes" id="UP000006051">
    <property type="component" value="Chromosome"/>
</dbReference>
<dbReference type="CDD" id="cd06578">
    <property type="entry name" value="HemD"/>
    <property type="match status" value="1"/>
</dbReference>
<dbReference type="AlphaFoldDB" id="I4A0F0"/>
<dbReference type="SUPFAM" id="SSF69618">
    <property type="entry name" value="HemD-like"/>
    <property type="match status" value="1"/>
</dbReference>
<protein>
    <submittedName>
        <fullName evidence="2">Uroporphyrinogen-III synthase</fullName>
    </submittedName>
</protein>
<sequence>MLKILLTKKLSPEVYQSALPKAQVDSMDFISTEYFPDREILAKIENETDFIVSSLKAAQWAIKNQIKGNFYCVGEKSRNLLRKNNPVLATAGYAEDLVQIIQEKYNQKRFCFLCSDIRLDTIPDTLKSSKILLTEVPVYRTKSISPTLNTDYDAYAFFSPSGVKSFFKTYQIPNNSFIFAIGESTQKSLENFTKNKIFIPKTPKTQDLIDLIKNTLQYAQK</sequence>
<dbReference type="KEGG" id="orh:Ornrh_1252"/>
<dbReference type="GeneID" id="71570453"/>
<dbReference type="InterPro" id="IPR039793">
    <property type="entry name" value="UROS/Hem4"/>
</dbReference>
<name>I4A0F0_ORNRL</name>
<organism evidence="2 3">
    <name type="scientific">Ornithobacterium rhinotracheale (strain ATCC 51463 / DSM 15997 / CCUG 23171 / CIP 104009 / LMG 9086)</name>
    <dbReference type="NCBI Taxonomy" id="867902"/>
    <lineage>
        <taxon>Bacteria</taxon>
        <taxon>Pseudomonadati</taxon>
        <taxon>Bacteroidota</taxon>
        <taxon>Flavobacteriia</taxon>
        <taxon>Flavobacteriales</taxon>
        <taxon>Weeksellaceae</taxon>
        <taxon>Ornithobacterium</taxon>
    </lineage>
</organism>
<dbReference type="GO" id="GO:0006780">
    <property type="term" value="P:uroporphyrinogen III biosynthetic process"/>
    <property type="evidence" value="ECO:0007669"/>
    <property type="project" value="InterPro"/>
</dbReference>
<dbReference type="PANTHER" id="PTHR12390">
    <property type="entry name" value="UROPORPHYRINOGEN III SYNTHASE"/>
    <property type="match status" value="1"/>
</dbReference>
<gene>
    <name evidence="2" type="ordered locus">Ornrh_1252</name>
</gene>
<evidence type="ECO:0000259" key="1">
    <source>
        <dbReference type="Pfam" id="PF02602"/>
    </source>
</evidence>
<dbReference type="PANTHER" id="PTHR12390:SF0">
    <property type="entry name" value="UROPORPHYRINOGEN-III SYNTHASE"/>
    <property type="match status" value="1"/>
</dbReference>
<dbReference type="GO" id="GO:0005829">
    <property type="term" value="C:cytosol"/>
    <property type="evidence" value="ECO:0007669"/>
    <property type="project" value="TreeGrafter"/>
</dbReference>
<reference evidence="2 3" key="1">
    <citation type="submission" date="2012-06" db="EMBL/GenBank/DDBJ databases">
        <title>The complete genome of Ornithobacterium rhinotracheale DSM 15997.</title>
        <authorList>
            <consortium name="US DOE Joint Genome Institute (JGI-PGF)"/>
            <person name="Lucas S."/>
            <person name="Copeland A."/>
            <person name="Lapidus A."/>
            <person name="Goodwin L."/>
            <person name="Pitluck S."/>
            <person name="Peters L."/>
            <person name="Mikhailova N."/>
            <person name="Teshima H."/>
            <person name="Kyrpides N."/>
            <person name="Mavromatis K."/>
            <person name="Pagani I."/>
            <person name="Ivanova N."/>
            <person name="Ovchinnikova G."/>
            <person name="Zeytun A."/>
            <person name="Detter J.C."/>
            <person name="Han C."/>
            <person name="Land M."/>
            <person name="Hauser L."/>
            <person name="Markowitz V."/>
            <person name="Cheng J.-F."/>
            <person name="Hugenholtz P."/>
            <person name="Woyke T."/>
            <person name="Wu D."/>
            <person name="Lang E."/>
            <person name="Kopitz M."/>
            <person name="Brambilla E."/>
            <person name="Klenk H.-P."/>
            <person name="Eisen J.A."/>
        </authorList>
    </citation>
    <scope>NUCLEOTIDE SEQUENCE [LARGE SCALE GENOMIC DNA]</scope>
    <source>
        <strain evidence="3">ATCC 51463 / DSM 15997 / CCUG 23171 / LMG 9086</strain>
    </source>
</reference>
<dbReference type="Pfam" id="PF02602">
    <property type="entry name" value="HEM4"/>
    <property type="match status" value="1"/>
</dbReference>
<keyword evidence="3" id="KW-1185">Reference proteome</keyword>
<dbReference type="eggNOG" id="COG1587">
    <property type="taxonomic scope" value="Bacteria"/>
</dbReference>
<dbReference type="InterPro" id="IPR003754">
    <property type="entry name" value="4pyrrol_synth_uPrphyn_synth"/>
</dbReference>
<dbReference type="InterPro" id="IPR036108">
    <property type="entry name" value="4pyrrol_syn_uPrphyn_synt_sf"/>
</dbReference>
<dbReference type="GeneID" id="97258969"/>